<gene>
    <name evidence="3" type="ORF">CFX1CAM_1430</name>
</gene>
<feature type="transmembrane region" description="Helical" evidence="2">
    <location>
        <begin position="7"/>
        <end position="29"/>
    </location>
</feature>
<proteinExistence type="predicted"/>
<dbReference type="KEGG" id="abat:CFX1CAM_1430"/>
<feature type="coiled-coil region" evidence="1">
    <location>
        <begin position="52"/>
        <end position="101"/>
    </location>
</feature>
<dbReference type="PANTHER" id="PTHR35792:SF1">
    <property type="entry name" value="SLL0268 PROTEIN"/>
    <property type="match status" value="1"/>
</dbReference>
<name>A0A1Y6K486_9CHLR</name>
<evidence type="ECO:0000256" key="2">
    <source>
        <dbReference type="SAM" id="Phobius"/>
    </source>
</evidence>
<keyword evidence="2" id="KW-1133">Transmembrane helix</keyword>
<sequence>MSDSKDFGAFLIGFIVGGLTGAAVALLFAPQSGEETRELIHEKAIQLRDRTAESVEEARLQAEEAFIQAKQKAEEWTKLTKQHAEELLEKGEQVLEEGRDKLVEAIKPKEKPAEG</sequence>
<evidence type="ECO:0008006" key="5">
    <source>
        <dbReference type="Google" id="ProtNLM"/>
    </source>
</evidence>
<dbReference type="EMBL" id="LT859958">
    <property type="protein sequence ID" value="SMX54495.1"/>
    <property type="molecule type" value="Genomic_DNA"/>
</dbReference>
<dbReference type="PANTHER" id="PTHR35792">
    <property type="entry name" value="GENERAL STRESS PROTEIN"/>
    <property type="match status" value="1"/>
</dbReference>
<dbReference type="Pfam" id="PF12732">
    <property type="entry name" value="YtxH"/>
    <property type="match status" value="1"/>
</dbReference>
<keyword evidence="4" id="KW-1185">Reference proteome</keyword>
<dbReference type="OrthoDB" id="166392at2"/>
<dbReference type="RefSeq" id="WP_087862335.1">
    <property type="nucleotide sequence ID" value="NZ_LT859958.1"/>
</dbReference>
<keyword evidence="2" id="KW-0812">Transmembrane</keyword>
<dbReference type="InterPro" id="IPR024623">
    <property type="entry name" value="YtxH"/>
</dbReference>
<organism evidence="3 4">
    <name type="scientific">Candidatus Brevifilum fermentans</name>
    <dbReference type="NCBI Taxonomy" id="1986204"/>
    <lineage>
        <taxon>Bacteria</taxon>
        <taxon>Bacillati</taxon>
        <taxon>Chloroflexota</taxon>
        <taxon>Anaerolineae</taxon>
        <taxon>Anaerolineales</taxon>
        <taxon>Anaerolineaceae</taxon>
        <taxon>Candidatus Brevifilum</taxon>
    </lineage>
</organism>
<evidence type="ECO:0000256" key="1">
    <source>
        <dbReference type="SAM" id="Coils"/>
    </source>
</evidence>
<dbReference type="AlphaFoldDB" id="A0A1Y6K486"/>
<keyword evidence="2" id="KW-0472">Membrane</keyword>
<evidence type="ECO:0000313" key="3">
    <source>
        <dbReference type="EMBL" id="SMX54495.1"/>
    </source>
</evidence>
<dbReference type="InterPro" id="IPR052928">
    <property type="entry name" value="Desiccation-related_membrane"/>
</dbReference>
<accession>A0A1Y6K486</accession>
<dbReference type="Proteomes" id="UP000195514">
    <property type="component" value="Chromosome I"/>
</dbReference>
<keyword evidence="1" id="KW-0175">Coiled coil</keyword>
<protein>
    <recommendedName>
        <fullName evidence="5">Gas vesicle protein</fullName>
    </recommendedName>
</protein>
<reference evidence="4" key="1">
    <citation type="submission" date="2017-05" db="EMBL/GenBank/DDBJ databases">
        <authorList>
            <person name="Kirkegaard R."/>
            <person name="Mcilroy J S."/>
        </authorList>
    </citation>
    <scope>NUCLEOTIDE SEQUENCE [LARGE SCALE GENOMIC DNA]</scope>
</reference>
<evidence type="ECO:0000313" key="4">
    <source>
        <dbReference type="Proteomes" id="UP000195514"/>
    </source>
</evidence>